<dbReference type="Gene3D" id="3.40.50.1820">
    <property type="entry name" value="alpha/beta hydrolase"/>
    <property type="match status" value="1"/>
</dbReference>
<sequence length="263" mass="27457">MVDAEEGRLSTGVPYLRLGHGPPLLVAAGLSPQHRSPHGMMRRMALGWAAPFAEHFTVYLVNRRPGLEPGSTMSDIAADYASAIENDLGAPAMVHGTSTGGSVTLQLAVDRPDLVRRLVLGSSACRLSPYGRHVQAEVLRHTQAGDPRRAAAVLADAMAPGPLAYPARGVGWIAGGLMPAGSPDMMATIAAEDAFDAEPHLDRVTAPTLVLGGTRDPFYSDDLFRLTAAGVQDGHVVMFGGKTHGWVAGSKVPAAIALGFLLG</sequence>
<organism evidence="1 2">
    <name type="scientific">Mumia flava</name>
    <dbReference type="NCBI Taxonomy" id="1348852"/>
    <lineage>
        <taxon>Bacteria</taxon>
        <taxon>Bacillati</taxon>
        <taxon>Actinomycetota</taxon>
        <taxon>Actinomycetes</taxon>
        <taxon>Propionibacteriales</taxon>
        <taxon>Nocardioidaceae</taxon>
        <taxon>Mumia</taxon>
    </lineage>
</organism>
<dbReference type="RefSeq" id="WP_100415442.1">
    <property type="nucleotide sequence ID" value="NZ_PGEZ01000002.1"/>
</dbReference>
<accession>A0A2M9B8N0</accession>
<dbReference type="OrthoDB" id="7958481at2"/>
<dbReference type="InterPro" id="IPR029058">
    <property type="entry name" value="AB_hydrolase_fold"/>
</dbReference>
<dbReference type="EMBL" id="PGEZ01000002">
    <property type="protein sequence ID" value="PJJ54314.1"/>
    <property type="molecule type" value="Genomic_DNA"/>
</dbReference>
<evidence type="ECO:0000313" key="1">
    <source>
        <dbReference type="EMBL" id="PJJ54314.1"/>
    </source>
</evidence>
<evidence type="ECO:0000313" key="2">
    <source>
        <dbReference type="Proteomes" id="UP000230842"/>
    </source>
</evidence>
<dbReference type="PRINTS" id="PR00111">
    <property type="entry name" value="ABHYDROLASE"/>
</dbReference>
<protein>
    <submittedName>
        <fullName evidence="1">Pimeloyl-ACP methyl ester carboxylesterase</fullName>
    </submittedName>
</protein>
<comment type="caution">
    <text evidence="1">The sequence shown here is derived from an EMBL/GenBank/DDBJ whole genome shotgun (WGS) entry which is preliminary data.</text>
</comment>
<dbReference type="InterPro" id="IPR000073">
    <property type="entry name" value="AB_hydrolase_1"/>
</dbReference>
<name>A0A2M9B8N0_9ACTN</name>
<gene>
    <name evidence="1" type="ORF">CLV56_3823</name>
</gene>
<dbReference type="Proteomes" id="UP000230842">
    <property type="component" value="Unassembled WGS sequence"/>
</dbReference>
<dbReference type="AlphaFoldDB" id="A0A2M9B8N0"/>
<proteinExistence type="predicted"/>
<dbReference type="GO" id="GO:0003824">
    <property type="term" value="F:catalytic activity"/>
    <property type="evidence" value="ECO:0007669"/>
    <property type="project" value="UniProtKB-ARBA"/>
</dbReference>
<reference evidence="1 2" key="1">
    <citation type="submission" date="2017-11" db="EMBL/GenBank/DDBJ databases">
        <title>Genomic Encyclopedia of Archaeal and Bacterial Type Strains, Phase II (KMG-II): From Individual Species to Whole Genera.</title>
        <authorList>
            <person name="Goeker M."/>
        </authorList>
    </citation>
    <scope>NUCLEOTIDE SEQUENCE [LARGE SCALE GENOMIC DNA]</scope>
    <source>
        <strain evidence="1 2">DSM 27763</strain>
    </source>
</reference>
<keyword evidence="2" id="KW-1185">Reference proteome</keyword>
<dbReference type="SUPFAM" id="SSF53474">
    <property type="entry name" value="alpha/beta-Hydrolases"/>
    <property type="match status" value="1"/>
</dbReference>